<feature type="binding site" description="covalent" evidence="4">
    <location>
        <position position="335"/>
    </location>
    <ligand>
        <name>heme c</name>
        <dbReference type="ChEBI" id="CHEBI:61717"/>
        <label>3</label>
    </ligand>
</feature>
<dbReference type="Gene3D" id="1.10.760.10">
    <property type="entry name" value="Cytochrome c-like domain"/>
    <property type="match status" value="2"/>
</dbReference>
<keyword evidence="9" id="KW-1185">Reference proteome</keyword>
<feature type="binding site" description="covalent" evidence="4">
    <location>
        <position position="63"/>
    </location>
    <ligand>
        <name>heme c</name>
        <dbReference type="ChEBI" id="CHEBI:61717"/>
        <label>1</label>
    </ligand>
</feature>
<dbReference type="Pfam" id="PF00034">
    <property type="entry name" value="Cytochrom_C"/>
    <property type="match status" value="2"/>
</dbReference>
<dbReference type="AlphaFoldDB" id="A0A7S8HDT6"/>
<feature type="domain" description="Cytochrome c" evidence="7">
    <location>
        <begin position="195"/>
        <end position="302"/>
    </location>
</feature>
<feature type="chain" id="PRO_5032344313" evidence="6">
    <location>
        <begin position="21"/>
        <end position="433"/>
    </location>
</feature>
<accession>A0A7S8HDT6</accession>
<reference evidence="8 9" key="1">
    <citation type="submission" date="2020-06" db="EMBL/GenBank/DDBJ databases">
        <title>Genome sequence of 2 isolates from Red Sea Mangroves.</title>
        <authorList>
            <person name="Sefrji F."/>
            <person name="Michoud G."/>
            <person name="Merlino G."/>
            <person name="Daffonchio D."/>
        </authorList>
    </citation>
    <scope>NUCLEOTIDE SEQUENCE [LARGE SCALE GENOMIC DNA]</scope>
    <source>
        <strain evidence="8 9">R1DC25</strain>
    </source>
</reference>
<evidence type="ECO:0000256" key="2">
    <source>
        <dbReference type="ARBA" id="ARBA00022723"/>
    </source>
</evidence>
<evidence type="ECO:0000313" key="9">
    <source>
        <dbReference type="Proteomes" id="UP000593594"/>
    </source>
</evidence>
<evidence type="ECO:0000256" key="4">
    <source>
        <dbReference type="PIRSR" id="PIRSR000018-50"/>
    </source>
</evidence>
<feature type="binding site" description="axial binding residue" evidence="5">
    <location>
        <position position="67"/>
    </location>
    <ligand>
        <name>heme c</name>
        <dbReference type="ChEBI" id="CHEBI:61717"/>
        <label>1</label>
    </ligand>
    <ligandPart>
        <name>Fe</name>
        <dbReference type="ChEBI" id="CHEBI:18248"/>
    </ligandPart>
</feature>
<keyword evidence="2 5" id="KW-0479">Metal-binding</keyword>
<keyword evidence="1 4" id="KW-0349">Heme</keyword>
<dbReference type="EMBL" id="CP058214">
    <property type="protein sequence ID" value="QPC44653.1"/>
    <property type="molecule type" value="Genomic_DNA"/>
</dbReference>
<evidence type="ECO:0000256" key="5">
    <source>
        <dbReference type="PIRSR" id="PIRSR000018-51"/>
    </source>
</evidence>
<dbReference type="InterPro" id="IPR014353">
    <property type="entry name" value="Membr-bd_ADH_cyt_c"/>
</dbReference>
<evidence type="ECO:0000256" key="6">
    <source>
        <dbReference type="SAM" id="SignalP"/>
    </source>
</evidence>
<feature type="signal peptide" evidence="6">
    <location>
        <begin position="1"/>
        <end position="20"/>
    </location>
</feature>
<feature type="binding site" description="covalent" evidence="4">
    <location>
        <position position="213"/>
    </location>
    <ligand>
        <name>heme c</name>
        <dbReference type="ChEBI" id="CHEBI:61717"/>
        <label>2</label>
    </ligand>
</feature>
<evidence type="ECO:0000259" key="7">
    <source>
        <dbReference type="PROSITE" id="PS51007"/>
    </source>
</evidence>
<dbReference type="InterPro" id="IPR051459">
    <property type="entry name" value="Cytochrome_c-type_DH"/>
</dbReference>
<evidence type="ECO:0000313" key="8">
    <source>
        <dbReference type="EMBL" id="QPC44653.1"/>
    </source>
</evidence>
<dbReference type="GO" id="GO:0016020">
    <property type="term" value="C:membrane"/>
    <property type="evidence" value="ECO:0007669"/>
    <property type="project" value="InterPro"/>
</dbReference>
<dbReference type="GO" id="GO:0020037">
    <property type="term" value="F:heme binding"/>
    <property type="evidence" value="ECO:0007669"/>
    <property type="project" value="InterPro"/>
</dbReference>
<keyword evidence="3 5" id="KW-0408">Iron</keyword>
<dbReference type="RefSeq" id="WP_213162023.1">
    <property type="nucleotide sequence ID" value="NZ_CP058214.1"/>
</dbReference>
<dbReference type="InterPro" id="IPR009056">
    <property type="entry name" value="Cyt_c-like_dom"/>
</dbReference>
<dbReference type="GO" id="GO:0005506">
    <property type="term" value="F:iron ion binding"/>
    <property type="evidence" value="ECO:0007669"/>
    <property type="project" value="InterPro"/>
</dbReference>
<feature type="domain" description="Cytochrome c" evidence="7">
    <location>
        <begin position="49"/>
        <end position="152"/>
    </location>
</feature>
<feature type="binding site" description="covalent" evidence="4">
    <location>
        <position position="66"/>
    </location>
    <ligand>
        <name>heme c</name>
        <dbReference type="ChEBI" id="CHEBI:61717"/>
        <label>1</label>
    </ligand>
</feature>
<keyword evidence="6" id="KW-0732">Signal</keyword>
<protein>
    <submittedName>
        <fullName evidence="8">Cytochrome c</fullName>
    </submittedName>
</protein>
<dbReference type="PIRSF" id="PIRSF000018">
    <property type="entry name" value="Mb_ADH_cyt_c"/>
    <property type="match status" value="1"/>
</dbReference>
<evidence type="ECO:0000256" key="3">
    <source>
        <dbReference type="ARBA" id="ARBA00023004"/>
    </source>
</evidence>
<dbReference type="GO" id="GO:0016614">
    <property type="term" value="F:oxidoreductase activity, acting on CH-OH group of donors"/>
    <property type="evidence" value="ECO:0007669"/>
    <property type="project" value="InterPro"/>
</dbReference>
<name>A0A7S8HDT6_9HYPH</name>
<dbReference type="SUPFAM" id="SSF46626">
    <property type="entry name" value="Cytochrome c"/>
    <property type="match status" value="3"/>
</dbReference>
<dbReference type="GO" id="GO:0009055">
    <property type="term" value="F:electron transfer activity"/>
    <property type="evidence" value="ECO:0007669"/>
    <property type="project" value="InterPro"/>
</dbReference>
<feature type="domain" description="Cytochrome c" evidence="7">
    <location>
        <begin position="322"/>
        <end position="412"/>
    </location>
</feature>
<sequence>MRLRTLLLGLVGLAAVCAIAAGAVFLGAFQTSAVSADIDEPLTQDEMAALAERGAYVTTLADCYACHTAPGGAPWAGGLPFKTPFGTIYSTNISPDEEHGIGGWSRADFHRSLRDGVAKGGVHLYPAMPYASYRKMTPEDIDAVYAYLMTRAPMPVANRENDLAFPFNIRQTLTFWNLLNLPSEGTVASDPDRSDLWNRGRYIVDALAHCGECHTPRNAMQGMEESEYLKGAVMEGVEAPDITKEGLTRMGFDAPLLARFMQTGLSAQGSMTDRMFEVVHFSTQYMNEDDLDAMAAYLFDLDAMPEEPAAPPAPSPVEVSPELAQTARATYLNLCSGCHGAEGKGIPNVAVPLATNASLRLESPRNFLQTVLHGIPALDFPGLARMQPMPGFAGELDDEAVADLANWMRARWGGQEPDVTAEDVANMRRRAGE</sequence>
<feature type="binding site" description="axial binding residue" evidence="5">
    <location>
        <position position="214"/>
    </location>
    <ligand>
        <name>heme c</name>
        <dbReference type="ChEBI" id="CHEBI:61717"/>
        <label>2</label>
    </ligand>
    <ligandPart>
        <name>Fe</name>
        <dbReference type="ChEBI" id="CHEBI:18248"/>
    </ligandPart>
</feature>
<feature type="binding site" description="axial binding residue" evidence="5">
    <location>
        <position position="339"/>
    </location>
    <ligand>
        <name>heme c</name>
        <dbReference type="ChEBI" id="CHEBI:61717"/>
        <label>3</label>
    </ligand>
    <ligandPart>
        <name>Fe</name>
        <dbReference type="ChEBI" id="CHEBI:18248"/>
    </ligandPart>
</feature>
<dbReference type="PANTHER" id="PTHR35008:SF4">
    <property type="entry name" value="BLL4482 PROTEIN"/>
    <property type="match status" value="1"/>
</dbReference>
<gene>
    <name evidence="8" type="ORF">HW532_19280</name>
</gene>
<dbReference type="PROSITE" id="PS51007">
    <property type="entry name" value="CYTC"/>
    <property type="match status" value="3"/>
</dbReference>
<feature type="binding site" description="covalent" evidence="4">
    <location>
        <position position="210"/>
    </location>
    <ligand>
        <name>heme c</name>
        <dbReference type="ChEBI" id="CHEBI:61717"/>
        <label>2</label>
    </ligand>
</feature>
<feature type="binding site" description="covalent" evidence="4">
    <location>
        <position position="338"/>
    </location>
    <ligand>
        <name>heme c</name>
        <dbReference type="ChEBI" id="CHEBI:61717"/>
        <label>3</label>
    </ligand>
</feature>
<dbReference type="InterPro" id="IPR036909">
    <property type="entry name" value="Cyt_c-like_dom_sf"/>
</dbReference>
<dbReference type="Proteomes" id="UP000593594">
    <property type="component" value="Chromosome"/>
</dbReference>
<dbReference type="KEGG" id="kmn:HW532_19280"/>
<organism evidence="8 9">
    <name type="scientific">Kaustia mangrovi</name>
    <dbReference type="NCBI Taxonomy" id="2593653"/>
    <lineage>
        <taxon>Bacteria</taxon>
        <taxon>Pseudomonadati</taxon>
        <taxon>Pseudomonadota</taxon>
        <taxon>Alphaproteobacteria</taxon>
        <taxon>Hyphomicrobiales</taxon>
        <taxon>Parvibaculaceae</taxon>
        <taxon>Kaustia</taxon>
    </lineage>
</organism>
<comment type="cofactor">
    <cofactor evidence="4">
        <name>heme c</name>
        <dbReference type="ChEBI" id="CHEBI:61717"/>
    </cofactor>
    <text evidence="4">Binds 3 heme c groups covalently per subunit.</text>
</comment>
<evidence type="ECO:0000256" key="1">
    <source>
        <dbReference type="ARBA" id="ARBA00022617"/>
    </source>
</evidence>
<dbReference type="PANTHER" id="PTHR35008">
    <property type="entry name" value="BLL4482 PROTEIN-RELATED"/>
    <property type="match status" value="1"/>
</dbReference>
<proteinExistence type="predicted"/>